<feature type="binding site" evidence="9">
    <location>
        <position position="95"/>
    </location>
    <ligand>
        <name>S-adenosyl-L-methionine</name>
        <dbReference type="ChEBI" id="CHEBI:59789"/>
    </ligand>
</feature>
<feature type="binding site" evidence="9">
    <location>
        <begin position="166"/>
        <end position="167"/>
    </location>
    <ligand>
        <name>S-adenosyl-L-methionine</name>
        <dbReference type="ChEBI" id="CHEBI:59789"/>
    </ligand>
</feature>
<dbReference type="InParanoid" id="A0A0C3FSG9"/>
<evidence type="ECO:0000256" key="8">
    <source>
        <dbReference type="PIRNR" id="PIRNR016305"/>
    </source>
</evidence>
<reference evidence="10 11" key="1">
    <citation type="submission" date="2014-04" db="EMBL/GenBank/DDBJ databases">
        <authorList>
            <consortium name="DOE Joint Genome Institute"/>
            <person name="Kuo A."/>
            <person name="Tarkka M."/>
            <person name="Buscot F."/>
            <person name="Kohler A."/>
            <person name="Nagy L.G."/>
            <person name="Floudas D."/>
            <person name="Copeland A."/>
            <person name="Barry K.W."/>
            <person name="Cichocki N."/>
            <person name="Veneault-Fourrey C."/>
            <person name="LaButti K."/>
            <person name="Lindquist E.A."/>
            <person name="Lipzen A."/>
            <person name="Lundell T."/>
            <person name="Morin E."/>
            <person name="Murat C."/>
            <person name="Sun H."/>
            <person name="Tunlid A."/>
            <person name="Henrissat B."/>
            <person name="Grigoriev I.V."/>
            <person name="Hibbett D.S."/>
            <person name="Martin F."/>
            <person name="Nordberg H.P."/>
            <person name="Cantor M.N."/>
            <person name="Hua S.X."/>
        </authorList>
    </citation>
    <scope>NUCLEOTIDE SEQUENCE [LARGE SCALE GENOMIC DNA]</scope>
    <source>
        <strain evidence="10 11">F 1598</strain>
    </source>
</reference>
<dbReference type="PANTHER" id="PTHR13600:SF21">
    <property type="entry name" value="LEUCINE CARBOXYL METHYLTRANSFERASE 1"/>
    <property type="match status" value="1"/>
</dbReference>
<dbReference type="EC" id="2.1.1.233" evidence="3 8"/>
<evidence type="ECO:0000256" key="3">
    <source>
        <dbReference type="ARBA" id="ARBA00012834"/>
    </source>
</evidence>
<evidence type="ECO:0000256" key="4">
    <source>
        <dbReference type="ARBA" id="ARBA00017497"/>
    </source>
</evidence>
<keyword evidence="6 8" id="KW-0808">Transferase</keyword>
<organism evidence="10 11">
    <name type="scientific">Piloderma croceum (strain F 1598)</name>
    <dbReference type="NCBI Taxonomy" id="765440"/>
    <lineage>
        <taxon>Eukaryota</taxon>
        <taxon>Fungi</taxon>
        <taxon>Dikarya</taxon>
        <taxon>Basidiomycota</taxon>
        <taxon>Agaricomycotina</taxon>
        <taxon>Agaricomycetes</taxon>
        <taxon>Agaricomycetidae</taxon>
        <taxon>Atheliales</taxon>
        <taxon>Atheliaceae</taxon>
        <taxon>Piloderma</taxon>
    </lineage>
</organism>
<evidence type="ECO:0000313" key="10">
    <source>
        <dbReference type="EMBL" id="KIM82589.1"/>
    </source>
</evidence>
<evidence type="ECO:0000256" key="9">
    <source>
        <dbReference type="PIRSR" id="PIRSR016305-1"/>
    </source>
</evidence>
<dbReference type="InterPro" id="IPR016651">
    <property type="entry name" value="LCMT1"/>
</dbReference>
<evidence type="ECO:0000313" key="11">
    <source>
        <dbReference type="Proteomes" id="UP000054166"/>
    </source>
</evidence>
<comment type="similarity">
    <text evidence="2 8">Belongs to the methyltransferase superfamily. LCMT family.</text>
</comment>
<dbReference type="OrthoDB" id="203237at2759"/>
<reference evidence="11" key="2">
    <citation type="submission" date="2015-01" db="EMBL/GenBank/DDBJ databases">
        <title>Evolutionary Origins and Diversification of the Mycorrhizal Mutualists.</title>
        <authorList>
            <consortium name="DOE Joint Genome Institute"/>
            <consortium name="Mycorrhizal Genomics Consortium"/>
            <person name="Kohler A."/>
            <person name="Kuo A."/>
            <person name="Nagy L.G."/>
            <person name="Floudas D."/>
            <person name="Copeland A."/>
            <person name="Barry K.W."/>
            <person name="Cichocki N."/>
            <person name="Veneault-Fourrey C."/>
            <person name="LaButti K."/>
            <person name="Lindquist E.A."/>
            <person name="Lipzen A."/>
            <person name="Lundell T."/>
            <person name="Morin E."/>
            <person name="Murat C."/>
            <person name="Riley R."/>
            <person name="Ohm R."/>
            <person name="Sun H."/>
            <person name="Tunlid A."/>
            <person name="Henrissat B."/>
            <person name="Grigoriev I.V."/>
            <person name="Hibbett D.S."/>
            <person name="Martin F."/>
        </authorList>
    </citation>
    <scope>NUCLEOTIDE SEQUENCE [LARGE SCALE GENOMIC DNA]</scope>
    <source>
        <strain evidence="11">F 1598</strain>
    </source>
</reference>
<dbReference type="AlphaFoldDB" id="A0A0C3FSG9"/>
<evidence type="ECO:0000256" key="6">
    <source>
        <dbReference type="ARBA" id="ARBA00022679"/>
    </source>
</evidence>
<accession>A0A0C3FSG9</accession>
<evidence type="ECO:0000256" key="5">
    <source>
        <dbReference type="ARBA" id="ARBA00022603"/>
    </source>
</evidence>
<evidence type="ECO:0000256" key="2">
    <source>
        <dbReference type="ARBA" id="ARBA00010703"/>
    </source>
</evidence>
<dbReference type="Proteomes" id="UP000054166">
    <property type="component" value="Unassembled WGS sequence"/>
</dbReference>
<keyword evidence="11" id="KW-1185">Reference proteome</keyword>
<dbReference type="PANTHER" id="PTHR13600">
    <property type="entry name" value="LEUCINE CARBOXYL METHYLTRANSFERASE"/>
    <property type="match status" value="1"/>
</dbReference>
<evidence type="ECO:0000256" key="7">
    <source>
        <dbReference type="ARBA" id="ARBA00022691"/>
    </source>
</evidence>
<protein>
    <recommendedName>
        <fullName evidence="4 8">Leucine carboxyl methyltransferase 1</fullName>
        <ecNumber evidence="3 8">2.1.1.233</ecNumber>
    </recommendedName>
</protein>
<gene>
    <name evidence="10" type="ORF">PILCRDRAFT_820455</name>
</gene>
<evidence type="ECO:0000256" key="1">
    <source>
        <dbReference type="ARBA" id="ARBA00000724"/>
    </source>
</evidence>
<dbReference type="FunCoup" id="A0A0C3FSG9">
    <property type="interactions" value="339"/>
</dbReference>
<dbReference type="HOGENOM" id="CLU_031312_1_0_1"/>
<dbReference type="InterPro" id="IPR029063">
    <property type="entry name" value="SAM-dependent_MTases_sf"/>
</dbReference>
<feature type="binding site" evidence="9">
    <location>
        <position position="209"/>
    </location>
    <ligand>
        <name>S-adenosyl-L-methionine</name>
        <dbReference type="ChEBI" id="CHEBI:59789"/>
    </ligand>
</feature>
<name>A0A0C3FSG9_PILCF</name>
<sequence length="376" mass="41340">MFSPPQPEQRHQDVDASIRLTDADAALARLSAVQRGYLQDPFIKPMVPRAHQQPLRSPLINVGTFVRSTAIDSLVYGWLELAALAENPCQIVSLGAGSDTRFWRIATGPHKDRLAKYIEIDFPEVTAKKAMAIRKNKDLSAILGDVKLANGGTSLQGPVYNLLSADLRLPPSETLAPLLTAPLPSNPSASSSQPDPLLSPSLPTLLLFECVLVYMAPEASSALIRWFVDYFSSDNQEHAVLGGIVYEMFGLNDSFGRVMLNNLKSRNVLLPGVEPYPSESSLPNRFLNHKFTIAHALTLREIRKSFIPPADINRISKLEMLDEVEELDLVLQHYAITWGIKLPNGVDGSKPKAKWLEWGMKPSAGAIGAETDNENV</sequence>
<proteinExistence type="inferred from homology"/>
<dbReference type="EMBL" id="KN832994">
    <property type="protein sequence ID" value="KIM82589.1"/>
    <property type="molecule type" value="Genomic_DNA"/>
</dbReference>
<dbReference type="Pfam" id="PF04072">
    <property type="entry name" value="LCM"/>
    <property type="match status" value="1"/>
</dbReference>
<dbReference type="PIRSF" id="PIRSF016305">
    <property type="entry name" value="LCM_mtfrase"/>
    <property type="match status" value="1"/>
</dbReference>
<dbReference type="Gene3D" id="3.40.50.150">
    <property type="entry name" value="Vaccinia Virus protein VP39"/>
    <property type="match status" value="1"/>
</dbReference>
<dbReference type="GO" id="GO:0032259">
    <property type="term" value="P:methylation"/>
    <property type="evidence" value="ECO:0007669"/>
    <property type="project" value="UniProtKB-KW"/>
</dbReference>
<feature type="binding site" evidence="9">
    <location>
        <position position="67"/>
    </location>
    <ligand>
        <name>S-adenosyl-L-methionine</name>
        <dbReference type="ChEBI" id="CHEBI:59789"/>
    </ligand>
</feature>
<comment type="function">
    <text evidence="8">Methylates the carboxyl group of the C-terminal leucine residue of protein phosphatase 2A catalytic subunits to form alpha-leucine ester residues.</text>
</comment>
<dbReference type="GO" id="GO:0018423">
    <property type="term" value="F:protein C-terminal leucine carboxyl O-methyltransferase activity"/>
    <property type="evidence" value="ECO:0007669"/>
    <property type="project" value="UniProtKB-EC"/>
</dbReference>
<keyword evidence="7 8" id="KW-0949">S-adenosyl-L-methionine</keyword>
<dbReference type="SUPFAM" id="SSF53335">
    <property type="entry name" value="S-adenosyl-L-methionine-dependent methyltransferases"/>
    <property type="match status" value="1"/>
</dbReference>
<comment type="catalytic activity">
    <reaction evidence="1 8">
        <text>[phosphatase 2A protein]-C-terminal L-leucine + S-adenosyl-L-methionine = [phosphatase 2A protein]-C-terminal L-leucine methyl ester + S-adenosyl-L-homocysteine</text>
        <dbReference type="Rhea" id="RHEA:48544"/>
        <dbReference type="Rhea" id="RHEA-COMP:12134"/>
        <dbReference type="Rhea" id="RHEA-COMP:12135"/>
        <dbReference type="ChEBI" id="CHEBI:57856"/>
        <dbReference type="ChEBI" id="CHEBI:59789"/>
        <dbReference type="ChEBI" id="CHEBI:90516"/>
        <dbReference type="ChEBI" id="CHEBI:90517"/>
        <dbReference type="EC" id="2.1.1.233"/>
    </reaction>
</comment>
<keyword evidence="5 8" id="KW-0489">Methyltransferase</keyword>
<dbReference type="InterPro" id="IPR007213">
    <property type="entry name" value="Ppm1/Ppm2/Tcmp"/>
</dbReference>
<dbReference type="STRING" id="765440.A0A0C3FSG9"/>